<dbReference type="Proteomes" id="UP000250043">
    <property type="component" value="Unassembled WGS sequence"/>
</dbReference>
<organism evidence="1 2">
    <name type="scientific">Obba rivulosa</name>
    <dbReference type="NCBI Taxonomy" id="1052685"/>
    <lineage>
        <taxon>Eukaryota</taxon>
        <taxon>Fungi</taxon>
        <taxon>Dikarya</taxon>
        <taxon>Basidiomycota</taxon>
        <taxon>Agaricomycotina</taxon>
        <taxon>Agaricomycetes</taxon>
        <taxon>Polyporales</taxon>
        <taxon>Gelatoporiaceae</taxon>
        <taxon>Obba</taxon>
    </lineage>
</organism>
<dbReference type="EMBL" id="KV722353">
    <property type="protein sequence ID" value="OCH93541.1"/>
    <property type="molecule type" value="Genomic_DNA"/>
</dbReference>
<gene>
    <name evidence="1" type="ORF">OBBRIDRAFT_790067</name>
</gene>
<reference evidence="1 2" key="1">
    <citation type="submission" date="2016-07" db="EMBL/GenBank/DDBJ databases">
        <title>Draft genome of the white-rot fungus Obba rivulosa 3A-2.</title>
        <authorList>
            <consortium name="DOE Joint Genome Institute"/>
            <person name="Miettinen O."/>
            <person name="Riley R."/>
            <person name="Acob R."/>
            <person name="Barry K."/>
            <person name="Cullen D."/>
            <person name="De Vries R."/>
            <person name="Hainaut M."/>
            <person name="Hatakka A."/>
            <person name="Henrissat B."/>
            <person name="Hilden K."/>
            <person name="Kuo R."/>
            <person name="Labutti K."/>
            <person name="Lipzen A."/>
            <person name="Makela M.R."/>
            <person name="Sandor L."/>
            <person name="Spatafora J.W."/>
            <person name="Grigoriev I.V."/>
            <person name="Hibbett D.S."/>
        </authorList>
    </citation>
    <scope>NUCLEOTIDE SEQUENCE [LARGE SCALE GENOMIC DNA]</scope>
    <source>
        <strain evidence="1 2">3A-2</strain>
    </source>
</reference>
<proteinExistence type="predicted"/>
<evidence type="ECO:0000313" key="1">
    <source>
        <dbReference type="EMBL" id="OCH93541.1"/>
    </source>
</evidence>
<accession>A0A8E2DPV4</accession>
<dbReference type="AlphaFoldDB" id="A0A8E2DPV4"/>
<name>A0A8E2DPV4_9APHY</name>
<keyword evidence="2" id="KW-1185">Reference proteome</keyword>
<protein>
    <submittedName>
        <fullName evidence="1">Uncharacterized protein</fullName>
    </submittedName>
</protein>
<sequence length="111" mass="11857">MTVVPNGLPRTICSVAACSCGSGHPAVDVALLEGYSSTGAIRRLSLRWRHTGSIALGHTSQIRRVILLSREASQDRPDSLRGLIYPQPWLQLLTSGPHACEALIVCPVGSQ</sequence>
<evidence type="ECO:0000313" key="2">
    <source>
        <dbReference type="Proteomes" id="UP000250043"/>
    </source>
</evidence>